<dbReference type="PANTHER" id="PTHR35127">
    <property type="entry name" value="OS03G0736900 PROTEIN"/>
    <property type="match status" value="1"/>
</dbReference>
<organism evidence="2 3">
    <name type="scientific">Manihot esculenta</name>
    <name type="common">Cassava</name>
    <name type="synonym">Jatropha manihot</name>
    <dbReference type="NCBI Taxonomy" id="3983"/>
    <lineage>
        <taxon>Eukaryota</taxon>
        <taxon>Viridiplantae</taxon>
        <taxon>Streptophyta</taxon>
        <taxon>Embryophyta</taxon>
        <taxon>Tracheophyta</taxon>
        <taxon>Spermatophyta</taxon>
        <taxon>Magnoliopsida</taxon>
        <taxon>eudicotyledons</taxon>
        <taxon>Gunneridae</taxon>
        <taxon>Pentapetalae</taxon>
        <taxon>rosids</taxon>
        <taxon>fabids</taxon>
        <taxon>Malpighiales</taxon>
        <taxon>Euphorbiaceae</taxon>
        <taxon>Crotonoideae</taxon>
        <taxon>Manihoteae</taxon>
        <taxon>Manihot</taxon>
    </lineage>
</organism>
<keyword evidence="3" id="KW-1185">Reference proteome</keyword>
<reference evidence="3" key="1">
    <citation type="journal article" date="2016" name="Nat. Biotechnol.">
        <title>Sequencing wild and cultivated cassava and related species reveals extensive interspecific hybridization and genetic diversity.</title>
        <authorList>
            <person name="Bredeson J.V."/>
            <person name="Lyons J.B."/>
            <person name="Prochnik S.E."/>
            <person name="Wu G.A."/>
            <person name="Ha C.M."/>
            <person name="Edsinger-Gonzales E."/>
            <person name="Grimwood J."/>
            <person name="Schmutz J."/>
            <person name="Rabbi I.Y."/>
            <person name="Egesi C."/>
            <person name="Nauluvula P."/>
            <person name="Lebot V."/>
            <person name="Ndunguru J."/>
            <person name="Mkamilo G."/>
            <person name="Bart R.S."/>
            <person name="Setter T.L."/>
            <person name="Gleadow R.M."/>
            <person name="Kulakow P."/>
            <person name="Ferguson M.E."/>
            <person name="Rounsley S."/>
            <person name="Rokhsar D.S."/>
        </authorList>
    </citation>
    <scope>NUCLEOTIDE SEQUENCE [LARGE SCALE GENOMIC DNA]</scope>
    <source>
        <strain evidence="3">cv. AM560-2</strain>
    </source>
</reference>
<accession>A0A2C9V240</accession>
<dbReference type="AlphaFoldDB" id="A0A2C9V240"/>
<protein>
    <recommendedName>
        <fullName evidence="1">DUF7804 domain-containing protein</fullName>
    </recommendedName>
</protein>
<evidence type="ECO:0000313" key="3">
    <source>
        <dbReference type="Proteomes" id="UP000091857"/>
    </source>
</evidence>
<dbReference type="Gramene" id="Manes.10G001300.3.v8.1">
    <property type="protein sequence ID" value="Manes.10G001300.3.v8.1.CDS.1"/>
    <property type="gene ID" value="Manes.10G001300.v8.1"/>
</dbReference>
<dbReference type="Pfam" id="PF25089">
    <property type="entry name" value="DUF7804"/>
    <property type="match status" value="1"/>
</dbReference>
<name>A0A2C9V240_MANES</name>
<dbReference type="InterPro" id="IPR056706">
    <property type="entry name" value="DUF7804"/>
</dbReference>
<sequence length="225" mass="25481">MASASFGCQGNQHFTNFLWPESNLPTDLSARIGARFVAMDACSRRKRWKICSVSMKARTGTGMPVLKRKNKINDSGDKAAVVYKKFDEWMKDSVMEIVKNLKEAPLLVQVYDEGETTTLKTEKAMEEETWPVVLEKWGKREAPLPEGVIFVEQLEEEEEWTSTKAWGIVVQGKGADCGPACYLLKTSRVGSGLDMWCTHFCLMRVKNFEESAMSQLKNCWLLQGH</sequence>
<dbReference type="Proteomes" id="UP000091857">
    <property type="component" value="Chromosome 10"/>
</dbReference>
<dbReference type="EMBL" id="CM004396">
    <property type="protein sequence ID" value="OAY38267.1"/>
    <property type="molecule type" value="Genomic_DNA"/>
</dbReference>
<feature type="domain" description="DUF7804" evidence="1">
    <location>
        <begin position="81"/>
        <end position="159"/>
    </location>
</feature>
<dbReference type="OrthoDB" id="2013011at2759"/>
<dbReference type="STRING" id="3983.A0A2C9V240"/>
<evidence type="ECO:0000259" key="1">
    <source>
        <dbReference type="Pfam" id="PF25089"/>
    </source>
</evidence>
<gene>
    <name evidence="2" type="ORF">MANES_10G001300v8</name>
</gene>
<proteinExistence type="predicted"/>
<comment type="caution">
    <text evidence="2">The sequence shown here is derived from an EMBL/GenBank/DDBJ whole genome shotgun (WGS) entry which is preliminary data.</text>
</comment>
<evidence type="ECO:0000313" key="2">
    <source>
        <dbReference type="EMBL" id="OAY38267.1"/>
    </source>
</evidence>
<dbReference type="OMA" id="RRSWVET"/>
<dbReference type="PANTHER" id="PTHR35127:SF1">
    <property type="entry name" value="GENOME ASSEMBLY, CHROMOSOME: A10"/>
    <property type="match status" value="1"/>
</dbReference>